<name>A0ABV3GBT5_MICGL</name>
<dbReference type="Gene3D" id="3.40.50.450">
    <property type="match status" value="1"/>
</dbReference>
<dbReference type="EMBL" id="JBFALK010000004">
    <property type="protein sequence ID" value="MEV0969029.1"/>
    <property type="molecule type" value="Genomic_DNA"/>
</dbReference>
<proteinExistence type="predicted"/>
<keyword evidence="2" id="KW-1185">Reference proteome</keyword>
<organism evidence="1 2">
    <name type="scientific">Microtetraspora glauca</name>
    <dbReference type="NCBI Taxonomy" id="1996"/>
    <lineage>
        <taxon>Bacteria</taxon>
        <taxon>Bacillati</taxon>
        <taxon>Actinomycetota</taxon>
        <taxon>Actinomycetes</taxon>
        <taxon>Streptosporangiales</taxon>
        <taxon>Streptosporangiaceae</taxon>
        <taxon>Microtetraspora</taxon>
    </lineage>
</organism>
<evidence type="ECO:0000313" key="1">
    <source>
        <dbReference type="EMBL" id="MEV0969029.1"/>
    </source>
</evidence>
<gene>
    <name evidence="1" type="ORF">AB0I59_10370</name>
</gene>
<dbReference type="SUPFAM" id="SSF102405">
    <property type="entry name" value="MCP/YpsA-like"/>
    <property type="match status" value="1"/>
</dbReference>
<dbReference type="Proteomes" id="UP001551675">
    <property type="component" value="Unassembled WGS sequence"/>
</dbReference>
<comment type="caution">
    <text evidence="1">The sequence shown here is derived from an EMBL/GenBank/DDBJ whole genome shotgun (WGS) entry which is preliminary data.</text>
</comment>
<protein>
    <recommendedName>
        <fullName evidence="3">DUF2493 domain-containing protein</fullName>
    </recommendedName>
</protein>
<evidence type="ECO:0008006" key="3">
    <source>
        <dbReference type="Google" id="ProtNLM"/>
    </source>
</evidence>
<accession>A0ABV3GBT5</accession>
<sequence>MTRIAVTGHRNLSPRTTVLIDTAVREALRPYAPDIVGISCLASGADQIFASAVIDLGGVLEAVVPARQYGEASFRELLARAVTVRRLPYDLPSPAAYAAANEVMLASADVLVAIWDGLPAQGIGGTAEAVADAVRREMPVHIVWPPGAARLDTT</sequence>
<evidence type="ECO:0000313" key="2">
    <source>
        <dbReference type="Proteomes" id="UP001551675"/>
    </source>
</evidence>
<reference evidence="1 2" key="1">
    <citation type="submission" date="2024-06" db="EMBL/GenBank/DDBJ databases">
        <title>The Natural Products Discovery Center: Release of the First 8490 Sequenced Strains for Exploring Actinobacteria Biosynthetic Diversity.</title>
        <authorList>
            <person name="Kalkreuter E."/>
            <person name="Kautsar S.A."/>
            <person name="Yang D."/>
            <person name="Bader C.D."/>
            <person name="Teijaro C.N."/>
            <person name="Fluegel L."/>
            <person name="Davis C.M."/>
            <person name="Simpson J.R."/>
            <person name="Lauterbach L."/>
            <person name="Steele A.D."/>
            <person name="Gui C."/>
            <person name="Meng S."/>
            <person name="Li G."/>
            <person name="Viehrig K."/>
            <person name="Ye F."/>
            <person name="Su P."/>
            <person name="Kiefer A.F."/>
            <person name="Nichols A."/>
            <person name="Cepeda A.J."/>
            <person name="Yan W."/>
            <person name="Fan B."/>
            <person name="Jiang Y."/>
            <person name="Adhikari A."/>
            <person name="Zheng C.-J."/>
            <person name="Schuster L."/>
            <person name="Cowan T.M."/>
            <person name="Smanski M.J."/>
            <person name="Chevrette M.G."/>
            <person name="De Carvalho L.P.S."/>
            <person name="Shen B."/>
        </authorList>
    </citation>
    <scope>NUCLEOTIDE SEQUENCE [LARGE SCALE GENOMIC DNA]</scope>
    <source>
        <strain evidence="1 2">NPDC050100</strain>
    </source>
</reference>
<dbReference type="RefSeq" id="WP_358131888.1">
    <property type="nucleotide sequence ID" value="NZ_JBFALK010000004.1"/>
</dbReference>